<accession>A0A099GHT0</accession>
<dbReference type="InterPro" id="IPR036397">
    <property type="entry name" value="RNaseH_sf"/>
</dbReference>
<gene>
    <name evidence="3" type="ORF">IX56_09120</name>
</gene>
<dbReference type="Gene3D" id="3.30.420.10">
    <property type="entry name" value="Ribonuclease H-like superfamily/Ribonuclease H"/>
    <property type="match status" value="1"/>
</dbReference>
<protein>
    <recommendedName>
        <fullName evidence="2">Integrase catalytic domain-containing protein</fullName>
    </recommendedName>
</protein>
<proteinExistence type="predicted"/>
<comment type="caution">
    <text evidence="3">The sequence shown here is derived from an EMBL/GenBank/DDBJ whole genome shotgun (WGS) entry which is preliminary data.</text>
</comment>
<dbReference type="SUPFAM" id="SSF53098">
    <property type="entry name" value="Ribonuclease H-like"/>
    <property type="match status" value="1"/>
</dbReference>
<dbReference type="Pfam" id="PF09299">
    <property type="entry name" value="Mu-transpos_C"/>
    <property type="match status" value="1"/>
</dbReference>
<feature type="domain" description="Integrase catalytic" evidence="2">
    <location>
        <begin position="277"/>
        <end position="498"/>
    </location>
</feature>
<dbReference type="GO" id="GO:0003676">
    <property type="term" value="F:nucleic acid binding"/>
    <property type="evidence" value="ECO:0007669"/>
    <property type="project" value="InterPro"/>
</dbReference>
<dbReference type="InterPro" id="IPR012337">
    <property type="entry name" value="RNaseH-like_sf"/>
</dbReference>
<dbReference type="GO" id="GO:0015074">
    <property type="term" value="P:DNA integration"/>
    <property type="evidence" value="ECO:0007669"/>
    <property type="project" value="InterPro"/>
</dbReference>
<organism evidence="3 4">
    <name type="scientific">Paracoccus sanguinis</name>
    <dbReference type="NCBI Taxonomy" id="1545044"/>
    <lineage>
        <taxon>Bacteria</taxon>
        <taxon>Pseudomonadati</taxon>
        <taxon>Pseudomonadota</taxon>
        <taxon>Alphaproteobacteria</taxon>
        <taxon>Rhodobacterales</taxon>
        <taxon>Paracoccaceae</taxon>
        <taxon>Paracoccus</taxon>
    </lineage>
</organism>
<feature type="region of interest" description="Disordered" evidence="1">
    <location>
        <begin position="685"/>
        <end position="723"/>
    </location>
</feature>
<sequence>MTLPYDFSRSDRFTIGAKTYRFIKHDAHCGDYYFAAEDDDEHVRIFRQEELRALMTTSAWRYDRGYYDAQHPRRGQNAEARLALASPRQRLHALKMHYFADRLHREIVAASTTLSDASLAVFRERVQREIDQNPKQIARFAPEELRRGIFDFTVPSPSTLRRHYRIFREAVGDVLAHKPKQPRVHHKRRAACAESRRLTYQLIREALTPETRGISAPSREVVSRLQEINSQRRSDRKAPLYIYSRRQVQRMIAGLSAFERICAQEGIDKARHRFSSYLSGPATVCVLETVEIDDWEVDLITLFRDLGLLSLLSEDIVEKLPAGRRWVCVAIDRASRCILGIRIAATPSAEEFRKLLEMVVSDKTELARACGASGTWHQCGRPVIIATDTGASFVASDSIERVIDLGSALQYAAVKCAELRAMIERWFGTLNRTLTPRLPGHTQSNPTKRGDYDAEANACLDDDDLIRILVCYIVDEYHHTPHDGLGGQTPSRRWRDLEQETGFLQPPVDRLTRCAALGIELQLRVGKQGVTVFGNRYSCPELRDHYATGMDRSMRVRIDTANLGMVAVEVGGKWVPARPHTKDMEGISLPEWVEECRRLRERYKHEAELSAHLRANAARTIRVIASDARARLRRREATPFGHSVEYVQKLHKTLFEGFRFRDEIDTRLEEAPDGVGREILPATEIEVPTPSATSIPLSLPDKGQDEDEAPIQPDDTWLLEDGR</sequence>
<reference evidence="3 4" key="1">
    <citation type="submission" date="2014-09" db="EMBL/GenBank/DDBJ databases">
        <authorList>
            <person name="McGinnis J.M."/>
            <person name="Wolfgang W.J."/>
        </authorList>
    </citation>
    <scope>NUCLEOTIDE SEQUENCE [LARGE SCALE GENOMIC DNA]</scope>
    <source>
        <strain evidence="3 4">5503</strain>
    </source>
</reference>
<dbReference type="PROSITE" id="PS50994">
    <property type="entry name" value="INTEGRASE"/>
    <property type="match status" value="1"/>
</dbReference>
<dbReference type="EMBL" id="JRKQ01000040">
    <property type="protein sequence ID" value="KGJ22256.1"/>
    <property type="molecule type" value="Genomic_DNA"/>
</dbReference>
<reference evidence="3 4" key="2">
    <citation type="submission" date="2014-10" db="EMBL/GenBank/DDBJ databases">
        <title>Paracoccus sanguinis sp. nov., isolated from clinical specimens of New York State patients.</title>
        <authorList>
            <person name="Mingle L.A."/>
            <person name="Cole J.A."/>
            <person name="Lapierre P."/>
            <person name="Musser K.A."/>
        </authorList>
    </citation>
    <scope>NUCLEOTIDE SEQUENCE [LARGE SCALE GENOMIC DNA]</scope>
    <source>
        <strain evidence="3 4">5503</strain>
    </source>
</reference>
<dbReference type="Proteomes" id="UP000029858">
    <property type="component" value="Unassembled WGS sequence"/>
</dbReference>
<name>A0A099GHT0_9RHOB</name>
<evidence type="ECO:0000313" key="3">
    <source>
        <dbReference type="EMBL" id="KGJ22256.1"/>
    </source>
</evidence>
<dbReference type="AlphaFoldDB" id="A0A099GHT0"/>
<dbReference type="InterPro" id="IPR001584">
    <property type="entry name" value="Integrase_cat-core"/>
</dbReference>
<evidence type="ECO:0000313" key="4">
    <source>
        <dbReference type="Proteomes" id="UP000029858"/>
    </source>
</evidence>
<evidence type="ECO:0000256" key="1">
    <source>
        <dbReference type="SAM" id="MobiDB-lite"/>
    </source>
</evidence>
<dbReference type="RefSeq" id="WP_036709463.1">
    <property type="nucleotide sequence ID" value="NZ_JRKQ01000040.1"/>
</dbReference>
<dbReference type="InterPro" id="IPR015378">
    <property type="entry name" value="Transposase-like_Mu_C"/>
</dbReference>
<evidence type="ECO:0000259" key="2">
    <source>
        <dbReference type="PROSITE" id="PS50994"/>
    </source>
</evidence>